<keyword evidence="2" id="KW-1185">Reference proteome</keyword>
<dbReference type="EMBL" id="BGZK01001167">
    <property type="protein sequence ID" value="GBP73235.1"/>
    <property type="molecule type" value="Genomic_DNA"/>
</dbReference>
<proteinExistence type="predicted"/>
<dbReference type="AlphaFoldDB" id="A0A4C1YFW6"/>
<name>A0A4C1YFW6_EUMVA</name>
<dbReference type="Proteomes" id="UP000299102">
    <property type="component" value="Unassembled WGS sequence"/>
</dbReference>
<evidence type="ECO:0000313" key="2">
    <source>
        <dbReference type="Proteomes" id="UP000299102"/>
    </source>
</evidence>
<reference evidence="1 2" key="1">
    <citation type="journal article" date="2019" name="Commun. Biol.">
        <title>The bagworm genome reveals a unique fibroin gene that provides high tensile strength.</title>
        <authorList>
            <person name="Kono N."/>
            <person name="Nakamura H."/>
            <person name="Ohtoshi R."/>
            <person name="Tomita M."/>
            <person name="Numata K."/>
            <person name="Arakawa K."/>
        </authorList>
    </citation>
    <scope>NUCLEOTIDE SEQUENCE [LARGE SCALE GENOMIC DNA]</scope>
</reference>
<gene>
    <name evidence="1" type="ORF">EVAR_55001_1</name>
</gene>
<protein>
    <submittedName>
        <fullName evidence="1">Uncharacterized protein</fullName>
    </submittedName>
</protein>
<comment type="caution">
    <text evidence="1">The sequence shown here is derived from an EMBL/GenBank/DDBJ whole genome shotgun (WGS) entry which is preliminary data.</text>
</comment>
<accession>A0A4C1YFW6</accession>
<sequence>MRHRFWCIHRNCTPATTCEARAEIQKCESETSTLSIIFAHTARNLFSEANVEEIR</sequence>
<organism evidence="1 2">
    <name type="scientific">Eumeta variegata</name>
    <name type="common">Bagworm moth</name>
    <name type="synonym">Eumeta japonica</name>
    <dbReference type="NCBI Taxonomy" id="151549"/>
    <lineage>
        <taxon>Eukaryota</taxon>
        <taxon>Metazoa</taxon>
        <taxon>Ecdysozoa</taxon>
        <taxon>Arthropoda</taxon>
        <taxon>Hexapoda</taxon>
        <taxon>Insecta</taxon>
        <taxon>Pterygota</taxon>
        <taxon>Neoptera</taxon>
        <taxon>Endopterygota</taxon>
        <taxon>Lepidoptera</taxon>
        <taxon>Glossata</taxon>
        <taxon>Ditrysia</taxon>
        <taxon>Tineoidea</taxon>
        <taxon>Psychidae</taxon>
        <taxon>Oiketicinae</taxon>
        <taxon>Eumeta</taxon>
    </lineage>
</organism>
<feature type="non-terminal residue" evidence="1">
    <location>
        <position position="55"/>
    </location>
</feature>
<evidence type="ECO:0000313" key="1">
    <source>
        <dbReference type="EMBL" id="GBP73235.1"/>
    </source>
</evidence>